<dbReference type="Proteomes" id="UP001589607">
    <property type="component" value="Unassembled WGS sequence"/>
</dbReference>
<comment type="caution">
    <text evidence="1">The sequence shown here is derived from an EMBL/GenBank/DDBJ whole genome shotgun (WGS) entry which is preliminary data.</text>
</comment>
<reference evidence="1 2" key="1">
    <citation type="submission" date="2024-09" db="EMBL/GenBank/DDBJ databases">
        <authorList>
            <person name="Sun Q."/>
            <person name="Mori K."/>
        </authorList>
    </citation>
    <scope>NUCLEOTIDE SEQUENCE [LARGE SCALE GENOMIC DNA]</scope>
    <source>
        <strain evidence="1 2">CECT 7955</strain>
    </source>
</reference>
<gene>
    <name evidence="1" type="ORF">ACFFVF_13470</name>
</gene>
<keyword evidence="2" id="KW-1185">Reference proteome</keyword>
<evidence type="ECO:0008006" key="3">
    <source>
        <dbReference type="Google" id="ProtNLM"/>
    </source>
</evidence>
<proteinExistence type="predicted"/>
<organism evidence="1 2">
    <name type="scientific">Flavobacterium jumunjinense</name>
    <dbReference type="NCBI Taxonomy" id="998845"/>
    <lineage>
        <taxon>Bacteria</taxon>
        <taxon>Pseudomonadati</taxon>
        <taxon>Bacteroidota</taxon>
        <taxon>Flavobacteriia</taxon>
        <taxon>Flavobacteriales</taxon>
        <taxon>Flavobacteriaceae</taxon>
        <taxon>Flavobacterium</taxon>
    </lineage>
</organism>
<dbReference type="EMBL" id="JBHMEY010000056">
    <property type="protein sequence ID" value="MFB9097526.1"/>
    <property type="molecule type" value="Genomic_DNA"/>
</dbReference>
<evidence type="ECO:0000313" key="1">
    <source>
        <dbReference type="EMBL" id="MFB9097526.1"/>
    </source>
</evidence>
<evidence type="ECO:0000313" key="2">
    <source>
        <dbReference type="Proteomes" id="UP001589607"/>
    </source>
</evidence>
<sequence length="146" mass="17082">MRSSIIIFYFLITINTFSQEKELNSTRYSMISLIANPEKYDGKWVSTTGFLKYIEGEEIRLFLSKDDLYYNNMKNCFVLYLDKSKINEKNISYFNGHYVGLIGYFGNIKHYFYGGAIENISDIISIDDIKAEEKVIEIEQRGKSKD</sequence>
<accession>A0ABV5GQB2</accession>
<dbReference type="RefSeq" id="WP_236457294.1">
    <property type="nucleotide sequence ID" value="NZ_CBCSGE010000059.1"/>
</dbReference>
<protein>
    <recommendedName>
        <fullName evidence="3">DUF4369 domain-containing protein</fullName>
    </recommendedName>
</protein>
<name>A0ABV5GQB2_9FLAO</name>